<feature type="compositionally biased region" description="Low complexity" evidence="1">
    <location>
        <begin position="76"/>
        <end position="86"/>
    </location>
</feature>
<dbReference type="GO" id="GO:0022857">
    <property type="term" value="F:transmembrane transporter activity"/>
    <property type="evidence" value="ECO:0007669"/>
    <property type="project" value="TreeGrafter"/>
</dbReference>
<feature type="region of interest" description="Disordered" evidence="1">
    <location>
        <begin position="49"/>
        <end position="96"/>
    </location>
</feature>
<dbReference type="GO" id="GO:0005524">
    <property type="term" value="F:ATP binding"/>
    <property type="evidence" value="ECO:0007669"/>
    <property type="project" value="InterPro"/>
</dbReference>
<proteinExistence type="predicted"/>
<feature type="region of interest" description="Disordered" evidence="1">
    <location>
        <begin position="1"/>
        <end position="37"/>
    </location>
</feature>
<organism evidence="3 4">
    <name type="scientific">Streptomyces albidoflavus</name>
    <dbReference type="NCBI Taxonomy" id="1886"/>
    <lineage>
        <taxon>Bacteria</taxon>
        <taxon>Bacillati</taxon>
        <taxon>Actinomycetota</taxon>
        <taxon>Actinomycetes</taxon>
        <taxon>Kitasatosporales</taxon>
        <taxon>Streptomycetaceae</taxon>
        <taxon>Streptomyces</taxon>
        <taxon>Streptomyces albidoflavus group</taxon>
    </lineage>
</organism>
<dbReference type="PROSITE" id="PS50893">
    <property type="entry name" value="ABC_TRANSPORTER_2"/>
    <property type="match status" value="1"/>
</dbReference>
<dbReference type="AlphaFoldDB" id="A0AA37FF59"/>
<dbReference type="Pfam" id="PF00005">
    <property type="entry name" value="ABC_tran"/>
    <property type="match status" value="1"/>
</dbReference>
<evidence type="ECO:0000256" key="1">
    <source>
        <dbReference type="SAM" id="MobiDB-lite"/>
    </source>
</evidence>
<reference evidence="3" key="1">
    <citation type="submission" date="2022-09" db="EMBL/GenBank/DDBJ databases">
        <title>Whole genome shotgun sequence of Streptomyces albidoflavus NBRC 12854.</title>
        <authorList>
            <person name="Komaki H."/>
            <person name="Tamura T."/>
        </authorList>
    </citation>
    <scope>NUCLEOTIDE SEQUENCE</scope>
    <source>
        <strain evidence="3">NBRC 12854</strain>
    </source>
</reference>
<name>A0AA37FF59_9ACTN</name>
<dbReference type="EMBL" id="BNDZ01000005">
    <property type="protein sequence ID" value="GHI48949.1"/>
    <property type="molecule type" value="Genomic_DNA"/>
</dbReference>
<accession>A0AA37FF59</accession>
<dbReference type="GO" id="GO:0005886">
    <property type="term" value="C:plasma membrane"/>
    <property type="evidence" value="ECO:0007669"/>
    <property type="project" value="TreeGrafter"/>
</dbReference>
<evidence type="ECO:0000313" key="4">
    <source>
        <dbReference type="Proteomes" id="UP001051844"/>
    </source>
</evidence>
<dbReference type="InterPro" id="IPR003439">
    <property type="entry name" value="ABC_transporter-like_ATP-bd"/>
</dbReference>
<dbReference type="PANTHER" id="PTHR24220">
    <property type="entry name" value="IMPORT ATP-BINDING PROTEIN"/>
    <property type="match status" value="1"/>
</dbReference>
<feature type="region of interest" description="Disordered" evidence="1">
    <location>
        <begin position="334"/>
        <end position="369"/>
    </location>
</feature>
<evidence type="ECO:0000259" key="2">
    <source>
        <dbReference type="PROSITE" id="PS50893"/>
    </source>
</evidence>
<dbReference type="GO" id="GO:0016887">
    <property type="term" value="F:ATP hydrolysis activity"/>
    <property type="evidence" value="ECO:0007669"/>
    <property type="project" value="InterPro"/>
</dbReference>
<protein>
    <recommendedName>
        <fullName evidence="2">ABC transporter domain-containing protein</fullName>
    </recommendedName>
</protein>
<gene>
    <name evidence="3" type="ORF">ScoT_51230</name>
</gene>
<dbReference type="InterPro" id="IPR027417">
    <property type="entry name" value="P-loop_NTPase"/>
</dbReference>
<dbReference type="Proteomes" id="UP001051844">
    <property type="component" value="Unassembled WGS sequence"/>
</dbReference>
<dbReference type="Gene3D" id="3.40.50.300">
    <property type="entry name" value="P-loop containing nucleotide triphosphate hydrolases"/>
    <property type="match status" value="1"/>
</dbReference>
<evidence type="ECO:0000313" key="3">
    <source>
        <dbReference type="EMBL" id="GHI48949.1"/>
    </source>
</evidence>
<sequence length="369" mass="38688">MRCTTGKSPPAGALHPGRRPSAPYRRRGRIAARHGPGIAFELTSQFKSYAEEGRAVTRHQPEPEPQRQPEPDTGRDPAAPAGRAAPAPDPAELPGGAAVEAEGIGLKGPRGWVFREVTVEAAPGSVVALTGASGTGRTCLLLALTGRMKLTEGEARVGGLRLRKQAAAIRRTAALAHVPGVDDLEPSLTVGEHLRERVLLQRRYGTAPLAALKAALRSPRQRRADARRVHDEALAAAGLDLATLPKGPRTAVRDLERLERLRLCVALALIGRPRLIAVDDVDLKLSAPLREEAWALLASVAASGVTVLAVCGEAPAGLPGDVPLVVVVTDRATGARTAEDAPAEPAPKADNTDETEKETADALAETGRA</sequence>
<comment type="caution">
    <text evidence="3">The sequence shown here is derived from an EMBL/GenBank/DDBJ whole genome shotgun (WGS) entry which is preliminary data.</text>
</comment>
<feature type="compositionally biased region" description="Basic and acidic residues" evidence="1">
    <location>
        <begin position="49"/>
        <end position="75"/>
    </location>
</feature>
<dbReference type="InterPro" id="IPR015854">
    <property type="entry name" value="ABC_transpr_LolD-like"/>
</dbReference>
<feature type="domain" description="ABC transporter" evidence="2">
    <location>
        <begin position="99"/>
        <end position="354"/>
    </location>
</feature>
<dbReference type="SUPFAM" id="SSF52540">
    <property type="entry name" value="P-loop containing nucleoside triphosphate hydrolases"/>
    <property type="match status" value="1"/>
</dbReference>